<keyword evidence="5 9" id="KW-0378">Hydrolase</keyword>
<protein>
    <recommendedName>
        <fullName evidence="3">protein-serine/threonine phosphatase</fullName>
        <ecNumber evidence="3">3.1.3.16</ecNumber>
    </recommendedName>
</protein>
<dbReference type="InterPro" id="IPR015655">
    <property type="entry name" value="PP2C"/>
</dbReference>
<dbReference type="FunFam" id="3.60.40.10:FF:000041">
    <property type="entry name" value="Protein phosphatase 2C 51"/>
    <property type="match status" value="1"/>
</dbReference>
<evidence type="ECO:0000256" key="8">
    <source>
        <dbReference type="ARBA" id="ARBA00023211"/>
    </source>
</evidence>
<evidence type="ECO:0000313" key="13">
    <source>
        <dbReference type="EMBL" id="CAE6244738.1"/>
    </source>
</evidence>
<dbReference type="InterPro" id="IPR036457">
    <property type="entry name" value="PPM-type-like_dom_sf"/>
</dbReference>
<dbReference type="PROSITE" id="PS51746">
    <property type="entry name" value="PPM_2"/>
    <property type="match status" value="1"/>
</dbReference>
<keyword evidence="11" id="KW-0472">Membrane</keyword>
<comment type="similarity">
    <text evidence="9">Belongs to the PP2C family.</text>
</comment>
<dbReference type="GO" id="GO:0046872">
    <property type="term" value="F:metal ion binding"/>
    <property type="evidence" value="ECO:0007669"/>
    <property type="project" value="UniProtKB-KW"/>
</dbReference>
<dbReference type="AlphaFoldDB" id="A0A8S2AZE4"/>
<evidence type="ECO:0000256" key="9">
    <source>
        <dbReference type="RuleBase" id="RU003465"/>
    </source>
</evidence>
<dbReference type="EMBL" id="LR999458">
    <property type="protein sequence ID" value="CAE6244738.1"/>
    <property type="molecule type" value="Genomic_DNA"/>
</dbReference>
<feature type="region of interest" description="Disordered" evidence="10">
    <location>
        <begin position="78"/>
        <end position="98"/>
    </location>
</feature>
<feature type="domain" description="PPM-type phosphatase" evidence="12">
    <location>
        <begin position="119"/>
        <end position="418"/>
    </location>
</feature>
<evidence type="ECO:0000256" key="1">
    <source>
        <dbReference type="ARBA" id="ARBA00001936"/>
    </source>
</evidence>
<dbReference type="Pfam" id="PF00481">
    <property type="entry name" value="PP2C"/>
    <property type="match status" value="1"/>
</dbReference>
<evidence type="ECO:0000256" key="2">
    <source>
        <dbReference type="ARBA" id="ARBA00001946"/>
    </source>
</evidence>
<keyword evidence="11" id="KW-0812">Transmembrane</keyword>
<dbReference type="PROSITE" id="PS01032">
    <property type="entry name" value="PPM_1"/>
    <property type="match status" value="1"/>
</dbReference>
<sequence length="606" mass="67396">MDEVSPAVAVPFRPFTEPHAGIRGYCNGESRVSLPESSCSGDGAMKDSSFEINTRQDSLTSSLSSTSSSAVPDVTVDISTGDEINGSDEFDSRSMNQSEKKVLSRTESRSLFEFKSVPLYGVTSICGRRPEMEDSVSTIPRFLQVSSNSLLDGRVTNGFNPHLSAHFFGVYDGHGGSQVANYCRERMHLALTEEIVKEKPEFCDGDTWQEKWKKALFNSFMRVDSEIELVAHAPETVGSTSVVAVVFPTHIFVANCGDSRAVLCRGKTPLALSVDHKPDRDDEAARIEAAGGKVIRWNGARVFGVLAMSRSIGDRYLKPSVIPDPEVTSVRRVKEDDCLILASDGLWDVMTNEEACDLARKRILLWHKKNAMAGEALLPAEKRGEGKDPAAMSAAEYLSKMALQKGSKDNIMWVLVAARVSLEAYLYFGLVYNSDVLIIMNAGKFEDLGHIHKQELNHGRKCASEYCICFIADTKFVSGNGRTELAKFIADRHTKLMKQAARYYSALKDVMARGKRRYTLVKDVDDMETGAYDKPLPCFGCGIGWFSFLLGFMFPLLWYYAAFLYFGNYYRKDPRERAGLAASAITAMGFSLVLLVIFAFRWFYYP</sequence>
<keyword evidence="6" id="KW-0460">Magnesium</keyword>
<dbReference type="PANTHER" id="PTHR47992">
    <property type="entry name" value="PROTEIN PHOSPHATASE"/>
    <property type="match status" value="1"/>
</dbReference>
<dbReference type="Proteomes" id="UP000682877">
    <property type="component" value="Chromosome 8"/>
</dbReference>
<accession>A0A8S2AZE4</accession>
<evidence type="ECO:0000256" key="4">
    <source>
        <dbReference type="ARBA" id="ARBA00022723"/>
    </source>
</evidence>
<proteinExistence type="inferred from homology"/>
<evidence type="ECO:0000259" key="12">
    <source>
        <dbReference type="PROSITE" id="PS51746"/>
    </source>
</evidence>
<feature type="transmembrane region" description="Helical" evidence="11">
    <location>
        <begin position="543"/>
        <end position="566"/>
    </location>
</feature>
<evidence type="ECO:0000256" key="11">
    <source>
        <dbReference type="SAM" id="Phobius"/>
    </source>
</evidence>
<reference evidence="13" key="1">
    <citation type="submission" date="2021-01" db="EMBL/GenBank/DDBJ databases">
        <authorList>
            <person name="Bezrukov I."/>
        </authorList>
    </citation>
    <scope>NUCLEOTIDE SEQUENCE</scope>
</reference>
<keyword evidence="7 9" id="KW-0904">Protein phosphatase</keyword>
<keyword evidence="14" id="KW-1185">Reference proteome</keyword>
<evidence type="ECO:0000313" key="14">
    <source>
        <dbReference type="Proteomes" id="UP000682877"/>
    </source>
</evidence>
<keyword evidence="4" id="KW-0479">Metal-binding</keyword>
<evidence type="ECO:0000256" key="10">
    <source>
        <dbReference type="SAM" id="MobiDB-lite"/>
    </source>
</evidence>
<evidence type="ECO:0000256" key="6">
    <source>
        <dbReference type="ARBA" id="ARBA00022842"/>
    </source>
</evidence>
<evidence type="ECO:0000256" key="7">
    <source>
        <dbReference type="ARBA" id="ARBA00022912"/>
    </source>
</evidence>
<dbReference type="InterPro" id="IPR000222">
    <property type="entry name" value="PP2C_BS"/>
</dbReference>
<gene>
    <name evidence="13" type="ORF">AARE701A_LOCUS21703</name>
</gene>
<dbReference type="GO" id="GO:0004722">
    <property type="term" value="F:protein serine/threonine phosphatase activity"/>
    <property type="evidence" value="ECO:0007669"/>
    <property type="project" value="UniProtKB-EC"/>
</dbReference>
<keyword evidence="11" id="KW-1133">Transmembrane helix</keyword>
<organism evidence="13 14">
    <name type="scientific">Arabidopsis arenosa</name>
    <name type="common">Sand rock-cress</name>
    <name type="synonym">Cardaminopsis arenosa</name>
    <dbReference type="NCBI Taxonomy" id="38785"/>
    <lineage>
        <taxon>Eukaryota</taxon>
        <taxon>Viridiplantae</taxon>
        <taxon>Streptophyta</taxon>
        <taxon>Embryophyta</taxon>
        <taxon>Tracheophyta</taxon>
        <taxon>Spermatophyta</taxon>
        <taxon>Magnoliopsida</taxon>
        <taxon>eudicotyledons</taxon>
        <taxon>Gunneridae</taxon>
        <taxon>Pentapetalae</taxon>
        <taxon>rosids</taxon>
        <taxon>malvids</taxon>
        <taxon>Brassicales</taxon>
        <taxon>Brassicaceae</taxon>
        <taxon>Camelineae</taxon>
        <taxon>Arabidopsis</taxon>
    </lineage>
</organism>
<dbReference type="SMART" id="SM00332">
    <property type="entry name" value="PP2Cc"/>
    <property type="match status" value="1"/>
</dbReference>
<dbReference type="InterPro" id="IPR001932">
    <property type="entry name" value="PPM-type_phosphatase-like_dom"/>
</dbReference>
<comment type="cofactor">
    <cofactor evidence="1">
        <name>Mn(2+)</name>
        <dbReference type="ChEBI" id="CHEBI:29035"/>
    </cofactor>
</comment>
<dbReference type="EC" id="3.1.3.16" evidence="3"/>
<evidence type="ECO:0000256" key="3">
    <source>
        <dbReference type="ARBA" id="ARBA00013081"/>
    </source>
</evidence>
<dbReference type="CDD" id="cd00143">
    <property type="entry name" value="PP2Cc"/>
    <property type="match status" value="1"/>
</dbReference>
<keyword evidence="8" id="KW-0464">Manganese</keyword>
<dbReference type="SUPFAM" id="SSF81606">
    <property type="entry name" value="PP2C-like"/>
    <property type="match status" value="1"/>
</dbReference>
<evidence type="ECO:0000256" key="5">
    <source>
        <dbReference type="ARBA" id="ARBA00022801"/>
    </source>
</evidence>
<name>A0A8S2AZE4_ARAAE</name>
<comment type="cofactor">
    <cofactor evidence="2">
        <name>Mg(2+)</name>
        <dbReference type="ChEBI" id="CHEBI:18420"/>
    </cofactor>
</comment>
<feature type="transmembrane region" description="Helical" evidence="11">
    <location>
        <begin position="578"/>
        <end position="604"/>
    </location>
</feature>
<dbReference type="Gene3D" id="3.60.40.10">
    <property type="entry name" value="PPM-type phosphatase domain"/>
    <property type="match status" value="1"/>
</dbReference>